<feature type="domain" description="SH3b" evidence="2">
    <location>
        <begin position="229"/>
        <end position="293"/>
    </location>
</feature>
<dbReference type="Gene3D" id="2.30.30.40">
    <property type="entry name" value="SH3 Domains"/>
    <property type="match status" value="1"/>
</dbReference>
<dbReference type="InterPro" id="IPR029045">
    <property type="entry name" value="ClpP/crotonase-like_dom_sf"/>
</dbReference>
<proteinExistence type="predicted"/>
<dbReference type="AlphaFoldDB" id="J0C7L8"/>
<dbReference type="HOGENOM" id="CLU_779952_0_0_5"/>
<evidence type="ECO:0000256" key="1">
    <source>
        <dbReference type="SAM" id="MobiDB-lite"/>
    </source>
</evidence>
<evidence type="ECO:0000259" key="2">
    <source>
        <dbReference type="SMART" id="SM00287"/>
    </source>
</evidence>
<dbReference type="EMBL" id="JH719395">
    <property type="protein sequence ID" value="EJC78982.1"/>
    <property type="molecule type" value="Genomic_DNA"/>
</dbReference>
<dbReference type="RefSeq" id="WP_003578764.1">
    <property type="nucleotide sequence ID" value="NZ_JH719395.1"/>
</dbReference>
<organism evidence="3 4">
    <name type="scientific">Rhizobium leguminosarum bv. trifolii WSM2297</name>
    <dbReference type="NCBI Taxonomy" id="754762"/>
    <lineage>
        <taxon>Bacteria</taxon>
        <taxon>Pseudomonadati</taxon>
        <taxon>Pseudomonadota</taxon>
        <taxon>Alphaproteobacteria</taxon>
        <taxon>Hyphomicrobiales</taxon>
        <taxon>Rhizobiaceae</taxon>
        <taxon>Rhizobium/Agrobacterium group</taxon>
        <taxon>Rhizobium</taxon>
    </lineage>
</organism>
<sequence length="381" mass="40997">MFSSKLLIFGLVVCAWLGADEAEARLGYTLQKTDTGSAFVIVAGTFEYSDDLAGFREVVARDRPVVVSFDSPGGNVTKAMELGRLVRSLGLSTLQVRAAECASACSLAFLGGVHRFAQPGSIGVHKSSFSDTEGMPVNDAVSAVQQITAEVIGYMSEMGVDPGLLQLSLSYDSDDIRYLSGSEMTKYKVTTPTLPPLLSTEVEPEPSRDIKTPDGVQAKAEKSLQVPLARSGSVRHPKGRAPIKASENPDSKTIGEAQNGSSVQILDIDGDWYRVTVSGNTGYMHYSWVHVAEFEEDAGDRRYVQVKSFSSLSEAEAFVKQSPVPLAAHLAANGWFAVTLRDVYAEQEAKDVSNALKAHGLIAKDAMITLGNTYVRQLCCK</sequence>
<name>J0C7L8_RHILT</name>
<accession>J0C7L8</accession>
<protein>
    <submittedName>
        <fullName evidence="3">Putative periplasmic protein</fullName>
    </submittedName>
</protein>
<dbReference type="Proteomes" id="UP000005732">
    <property type="component" value="Unassembled WGS sequence"/>
</dbReference>
<dbReference type="OrthoDB" id="1522627at2"/>
<evidence type="ECO:0000313" key="4">
    <source>
        <dbReference type="Proteomes" id="UP000005732"/>
    </source>
</evidence>
<feature type="region of interest" description="Disordered" evidence="1">
    <location>
        <begin position="194"/>
        <end position="256"/>
    </location>
</feature>
<dbReference type="SMART" id="SM00287">
    <property type="entry name" value="SH3b"/>
    <property type="match status" value="1"/>
</dbReference>
<dbReference type="Pfam" id="PF08239">
    <property type="entry name" value="SH3_3"/>
    <property type="match status" value="1"/>
</dbReference>
<dbReference type="SUPFAM" id="SSF52096">
    <property type="entry name" value="ClpP/crotonase"/>
    <property type="match status" value="1"/>
</dbReference>
<evidence type="ECO:0000313" key="3">
    <source>
        <dbReference type="EMBL" id="EJC78982.1"/>
    </source>
</evidence>
<reference evidence="3 4" key="1">
    <citation type="submission" date="2012-02" db="EMBL/GenBank/DDBJ databases">
        <title>Improved High-Quality Draft Sequence of Rhizobium leguminosarum bv. trifolii WSM2297.</title>
        <authorList>
            <consortium name="US DOE Joint Genome Institute"/>
            <person name="Lucas S."/>
            <person name="Han J."/>
            <person name="Lapidus A."/>
            <person name="Cheng J.-F."/>
            <person name="Goodwin L."/>
            <person name="Pitluck S."/>
            <person name="Peters L."/>
            <person name="Ovchinnikova G."/>
            <person name="Zhang X."/>
            <person name="Detter J.C."/>
            <person name="Han C."/>
            <person name="Tapia R."/>
            <person name="Land M."/>
            <person name="Hauser L."/>
            <person name="Kyrpides N."/>
            <person name="Ivanova N."/>
            <person name="Pagani I."/>
            <person name="Brau L."/>
            <person name="Yates R."/>
            <person name="O'Hara G."/>
            <person name="Rui T."/>
            <person name="Howieson J."/>
            <person name="Reeve W."/>
            <person name="Woyke T."/>
        </authorList>
    </citation>
    <scope>NUCLEOTIDE SEQUENCE [LARGE SCALE GENOMIC DNA]</scope>
    <source>
        <strain evidence="3 4">WSM2297</strain>
    </source>
</reference>
<dbReference type="Gene3D" id="3.90.226.10">
    <property type="entry name" value="2-enoyl-CoA Hydratase, Chain A, domain 1"/>
    <property type="match status" value="1"/>
</dbReference>
<dbReference type="InterPro" id="IPR003646">
    <property type="entry name" value="SH3-like_bac-type"/>
</dbReference>
<gene>
    <name evidence="3" type="ORF">Rleg4DRAFT_0562</name>
</gene>